<dbReference type="PANTHER" id="PTHR14102">
    <property type="entry name" value="PAR-6-RELATED"/>
    <property type="match status" value="1"/>
</dbReference>
<reference evidence="3" key="2">
    <citation type="submission" date="2017-10" db="EMBL/GenBank/DDBJ databases">
        <title>Ladona fulva Genome sequencing and assembly.</title>
        <authorList>
            <person name="Murali S."/>
            <person name="Richards S."/>
            <person name="Bandaranaike D."/>
            <person name="Bellair M."/>
            <person name="Blankenburg K."/>
            <person name="Chao H."/>
            <person name="Dinh H."/>
            <person name="Doddapaneni H."/>
            <person name="Dugan-Rocha S."/>
            <person name="Elkadiri S."/>
            <person name="Gnanaolivu R."/>
            <person name="Hernandez B."/>
            <person name="Skinner E."/>
            <person name="Javaid M."/>
            <person name="Lee S."/>
            <person name="Li M."/>
            <person name="Ming W."/>
            <person name="Munidasa M."/>
            <person name="Muniz J."/>
            <person name="Nguyen L."/>
            <person name="Hughes D."/>
            <person name="Osuji N."/>
            <person name="Pu L.-L."/>
            <person name="Puazo M."/>
            <person name="Qu C."/>
            <person name="Quiroz J."/>
            <person name="Raj R."/>
            <person name="Weissenberger G."/>
            <person name="Xin Y."/>
            <person name="Zou X."/>
            <person name="Han Y."/>
            <person name="Worley K."/>
            <person name="Muzny D."/>
            <person name="Gibbs R."/>
        </authorList>
    </citation>
    <scope>NUCLEOTIDE SEQUENCE</scope>
    <source>
        <strain evidence="3">Sampled in the wild</strain>
    </source>
</reference>
<accession>A0A8K0JWK8</accession>
<dbReference type="InterPro" id="IPR000270">
    <property type="entry name" value="PB1_dom"/>
</dbReference>
<reference evidence="3" key="1">
    <citation type="submission" date="2013-04" db="EMBL/GenBank/DDBJ databases">
        <authorList>
            <person name="Qu J."/>
            <person name="Murali S.C."/>
            <person name="Bandaranaike D."/>
            <person name="Bellair M."/>
            <person name="Blankenburg K."/>
            <person name="Chao H."/>
            <person name="Dinh H."/>
            <person name="Doddapaneni H."/>
            <person name="Downs B."/>
            <person name="Dugan-Rocha S."/>
            <person name="Elkadiri S."/>
            <person name="Gnanaolivu R.D."/>
            <person name="Hernandez B."/>
            <person name="Javaid M."/>
            <person name="Jayaseelan J.C."/>
            <person name="Lee S."/>
            <person name="Li M."/>
            <person name="Ming W."/>
            <person name="Munidasa M."/>
            <person name="Muniz J."/>
            <person name="Nguyen L."/>
            <person name="Ongeri F."/>
            <person name="Osuji N."/>
            <person name="Pu L.-L."/>
            <person name="Puazo M."/>
            <person name="Qu C."/>
            <person name="Quiroz J."/>
            <person name="Raj R."/>
            <person name="Weissenberger G."/>
            <person name="Xin Y."/>
            <person name="Zou X."/>
            <person name="Han Y."/>
            <person name="Richards S."/>
            <person name="Worley K."/>
            <person name="Muzny D."/>
            <person name="Gibbs R."/>
        </authorList>
    </citation>
    <scope>NUCLEOTIDE SEQUENCE</scope>
    <source>
        <strain evidence="3">Sampled in the wild</strain>
    </source>
</reference>
<dbReference type="OrthoDB" id="5868434at2759"/>
<dbReference type="PROSITE" id="PS51745">
    <property type="entry name" value="PB1"/>
    <property type="match status" value="1"/>
</dbReference>
<dbReference type="AlphaFoldDB" id="A0A8K0JWK8"/>
<dbReference type="SUPFAM" id="SSF54277">
    <property type="entry name" value="CAD &amp; PB1 domains"/>
    <property type="match status" value="2"/>
</dbReference>
<feature type="non-terminal residue" evidence="3">
    <location>
        <position position="1"/>
    </location>
</feature>
<organism evidence="3 4">
    <name type="scientific">Ladona fulva</name>
    <name type="common">Scarce chaser dragonfly</name>
    <name type="synonym">Libellula fulva</name>
    <dbReference type="NCBI Taxonomy" id="123851"/>
    <lineage>
        <taxon>Eukaryota</taxon>
        <taxon>Metazoa</taxon>
        <taxon>Ecdysozoa</taxon>
        <taxon>Arthropoda</taxon>
        <taxon>Hexapoda</taxon>
        <taxon>Insecta</taxon>
        <taxon>Pterygota</taxon>
        <taxon>Palaeoptera</taxon>
        <taxon>Odonata</taxon>
        <taxon>Epiprocta</taxon>
        <taxon>Anisoptera</taxon>
        <taxon>Libelluloidea</taxon>
        <taxon>Libellulidae</taxon>
        <taxon>Ladona</taxon>
    </lineage>
</organism>
<evidence type="ECO:0000256" key="1">
    <source>
        <dbReference type="SAM" id="MobiDB-lite"/>
    </source>
</evidence>
<dbReference type="SMART" id="SM00666">
    <property type="entry name" value="PB1"/>
    <property type="match status" value="1"/>
</dbReference>
<gene>
    <name evidence="3" type="ORF">J437_LFUL001097</name>
</gene>
<dbReference type="Gene3D" id="3.10.20.90">
    <property type="entry name" value="Phosphatidylinositol 3-kinase Catalytic Subunit, Chain A, domain 1"/>
    <property type="match status" value="1"/>
</dbReference>
<protein>
    <recommendedName>
        <fullName evidence="2">PB1 domain-containing protein</fullName>
    </recommendedName>
</protein>
<comment type="caution">
    <text evidence="3">The sequence shown here is derived from an EMBL/GenBank/DDBJ whole genome shotgun (WGS) entry which is preliminary data.</text>
</comment>
<name>A0A8K0JWK8_LADFU</name>
<evidence type="ECO:0000313" key="3">
    <source>
        <dbReference type="EMBL" id="KAG8224020.1"/>
    </source>
</evidence>
<feature type="region of interest" description="Disordered" evidence="1">
    <location>
        <begin position="33"/>
        <end position="59"/>
    </location>
</feature>
<dbReference type="GO" id="GO:0007098">
    <property type="term" value="P:centrosome cycle"/>
    <property type="evidence" value="ECO:0007669"/>
    <property type="project" value="TreeGrafter"/>
</dbReference>
<dbReference type="InterPro" id="IPR053793">
    <property type="entry name" value="PB1-like"/>
</dbReference>
<sequence>MSKISKNHLKHDSNIVEVKTKFDAEFRRFSLKRDEAIPAPAPGTGNGSTPTTASPTPTSAVGKFEEFRSLVERLHNLADTPFLLSYTDPKDGDLLPINNDDNFWRAVQNARPLLRVIVQRRGERFSSEDGGFPRFLTRLRHVSKFTSEAVDSPQKPPDTSFSFWN</sequence>
<dbReference type="Pfam" id="PF00564">
    <property type="entry name" value="PB1"/>
    <property type="match status" value="1"/>
</dbReference>
<evidence type="ECO:0000259" key="2">
    <source>
        <dbReference type="PROSITE" id="PS51745"/>
    </source>
</evidence>
<dbReference type="EMBL" id="KZ308182">
    <property type="protein sequence ID" value="KAG8224020.1"/>
    <property type="molecule type" value="Genomic_DNA"/>
</dbReference>
<keyword evidence="4" id="KW-1185">Reference proteome</keyword>
<dbReference type="InterPro" id="IPR051741">
    <property type="entry name" value="PAR6_homolog"/>
</dbReference>
<proteinExistence type="predicted"/>
<feature type="domain" description="PB1" evidence="2">
    <location>
        <begin position="15"/>
        <end position="121"/>
    </location>
</feature>
<dbReference type="PANTHER" id="PTHR14102:SF11">
    <property type="entry name" value="LD29223P"/>
    <property type="match status" value="1"/>
</dbReference>
<feature type="compositionally biased region" description="Low complexity" evidence="1">
    <location>
        <begin position="47"/>
        <end position="59"/>
    </location>
</feature>
<evidence type="ECO:0000313" key="4">
    <source>
        <dbReference type="Proteomes" id="UP000792457"/>
    </source>
</evidence>
<dbReference type="Proteomes" id="UP000792457">
    <property type="component" value="Unassembled WGS sequence"/>
</dbReference>